<organism evidence="1 2">
    <name type="scientific">Aquisphaera giovannonii</name>
    <dbReference type="NCBI Taxonomy" id="406548"/>
    <lineage>
        <taxon>Bacteria</taxon>
        <taxon>Pseudomonadati</taxon>
        <taxon>Planctomycetota</taxon>
        <taxon>Planctomycetia</taxon>
        <taxon>Isosphaerales</taxon>
        <taxon>Isosphaeraceae</taxon>
        <taxon>Aquisphaera</taxon>
    </lineage>
</organism>
<reference evidence="1 2" key="1">
    <citation type="submission" date="2019-08" db="EMBL/GenBank/DDBJ databases">
        <title>Deep-cultivation of Planctomycetes and their phenomic and genomic characterization uncovers novel biology.</title>
        <authorList>
            <person name="Wiegand S."/>
            <person name="Jogler M."/>
            <person name="Boedeker C."/>
            <person name="Pinto D."/>
            <person name="Vollmers J."/>
            <person name="Rivas-Marin E."/>
            <person name="Kohn T."/>
            <person name="Peeters S.H."/>
            <person name="Heuer A."/>
            <person name="Rast P."/>
            <person name="Oberbeckmann S."/>
            <person name="Bunk B."/>
            <person name="Jeske O."/>
            <person name="Meyerdierks A."/>
            <person name="Storesund J.E."/>
            <person name="Kallscheuer N."/>
            <person name="Luecker S."/>
            <person name="Lage O.M."/>
            <person name="Pohl T."/>
            <person name="Merkel B.J."/>
            <person name="Hornburger P."/>
            <person name="Mueller R.-W."/>
            <person name="Bruemmer F."/>
            <person name="Labrenz M."/>
            <person name="Spormann A.M."/>
            <person name="Op den Camp H."/>
            <person name="Overmann J."/>
            <person name="Amann R."/>
            <person name="Jetten M.S.M."/>
            <person name="Mascher T."/>
            <person name="Medema M.H."/>
            <person name="Devos D.P."/>
            <person name="Kaster A.-K."/>
            <person name="Ovreas L."/>
            <person name="Rohde M."/>
            <person name="Galperin M.Y."/>
            <person name="Jogler C."/>
        </authorList>
    </citation>
    <scope>NUCLEOTIDE SEQUENCE [LARGE SCALE GENOMIC DNA]</scope>
    <source>
        <strain evidence="1 2">OJF2</strain>
    </source>
</reference>
<keyword evidence="2" id="KW-1185">Reference proteome</keyword>
<evidence type="ECO:0000313" key="1">
    <source>
        <dbReference type="EMBL" id="QEH38983.1"/>
    </source>
</evidence>
<protein>
    <submittedName>
        <fullName evidence="1">Uncharacterized protein</fullName>
    </submittedName>
</protein>
<gene>
    <name evidence="1" type="ORF">OJF2_75950</name>
</gene>
<dbReference type="Proteomes" id="UP000324233">
    <property type="component" value="Chromosome"/>
</dbReference>
<proteinExistence type="predicted"/>
<evidence type="ECO:0000313" key="2">
    <source>
        <dbReference type="Proteomes" id="UP000324233"/>
    </source>
</evidence>
<accession>A0A5B9WET6</accession>
<dbReference type="RefSeq" id="WP_148598356.1">
    <property type="nucleotide sequence ID" value="NZ_CP042997.1"/>
</dbReference>
<sequence>MPPPRVRFTMRQMMVIVAILAAVIGTVEGLRRRRESFNRRAELFAQKGSAAIMDEQNYRMSHRTNRRDSPFYYDNRTSAAYDRLVEHYDEMRTKYERAAARPWWFVEPDRPEPDWPKGVPKR</sequence>
<name>A0A5B9WET6_9BACT</name>
<dbReference type="AlphaFoldDB" id="A0A5B9WET6"/>
<dbReference type="EMBL" id="CP042997">
    <property type="protein sequence ID" value="QEH38983.1"/>
    <property type="molecule type" value="Genomic_DNA"/>
</dbReference>
<dbReference type="KEGG" id="agv:OJF2_75950"/>